<keyword evidence="3" id="KW-0813">Transport</keyword>
<dbReference type="OrthoDB" id="9806285at2"/>
<dbReference type="InterPro" id="IPR017871">
    <property type="entry name" value="ABC_transporter-like_CS"/>
</dbReference>
<keyword evidence="4" id="KW-1003">Cell membrane</keyword>
<evidence type="ECO:0000256" key="1">
    <source>
        <dbReference type="ARBA" id="ARBA00004202"/>
    </source>
</evidence>
<dbReference type="InterPro" id="IPR013563">
    <property type="entry name" value="Oligopep_ABC_C"/>
</dbReference>
<keyword evidence="9" id="KW-0472">Membrane</keyword>
<evidence type="ECO:0000256" key="7">
    <source>
        <dbReference type="ARBA" id="ARBA00022840"/>
    </source>
</evidence>
<dbReference type="Proteomes" id="UP000294697">
    <property type="component" value="Unassembled WGS sequence"/>
</dbReference>
<dbReference type="EMBL" id="SODA01000020">
    <property type="protein sequence ID" value="TDW01493.1"/>
    <property type="molecule type" value="Genomic_DNA"/>
</dbReference>
<dbReference type="CDD" id="cd03257">
    <property type="entry name" value="ABC_NikE_OppD_transporters"/>
    <property type="match status" value="1"/>
</dbReference>
<dbReference type="AlphaFoldDB" id="A0A4R7YYX3"/>
<comment type="similarity">
    <text evidence="2">Belongs to the ABC transporter superfamily.</text>
</comment>
<dbReference type="RefSeq" id="WP_111572799.1">
    <property type="nucleotide sequence ID" value="NZ_QLME01000019.1"/>
</dbReference>
<keyword evidence="5" id="KW-0997">Cell inner membrane</keyword>
<evidence type="ECO:0000259" key="10">
    <source>
        <dbReference type="PROSITE" id="PS50893"/>
    </source>
</evidence>
<evidence type="ECO:0000256" key="6">
    <source>
        <dbReference type="ARBA" id="ARBA00022741"/>
    </source>
</evidence>
<dbReference type="PANTHER" id="PTHR43297:SF14">
    <property type="entry name" value="ATPASE AAA-TYPE CORE DOMAIN-CONTAINING PROTEIN"/>
    <property type="match status" value="1"/>
</dbReference>
<dbReference type="PROSITE" id="PS50893">
    <property type="entry name" value="ABC_TRANSPORTER_2"/>
    <property type="match status" value="1"/>
</dbReference>
<dbReference type="PANTHER" id="PTHR43297">
    <property type="entry name" value="OLIGOPEPTIDE TRANSPORT ATP-BINDING PROTEIN APPD"/>
    <property type="match status" value="1"/>
</dbReference>
<organism evidence="11 12">
    <name type="scientific">Halanaerobium saccharolyticum</name>
    <dbReference type="NCBI Taxonomy" id="43595"/>
    <lineage>
        <taxon>Bacteria</taxon>
        <taxon>Bacillati</taxon>
        <taxon>Bacillota</taxon>
        <taxon>Clostridia</taxon>
        <taxon>Halanaerobiales</taxon>
        <taxon>Halanaerobiaceae</taxon>
        <taxon>Halanaerobium</taxon>
    </lineage>
</organism>
<keyword evidence="8" id="KW-1278">Translocase</keyword>
<comment type="subcellular location">
    <subcellularLocation>
        <location evidence="1">Cell membrane</location>
        <topology evidence="1">Peripheral membrane protein</topology>
    </subcellularLocation>
</comment>
<evidence type="ECO:0000256" key="2">
    <source>
        <dbReference type="ARBA" id="ARBA00005417"/>
    </source>
</evidence>
<evidence type="ECO:0000256" key="8">
    <source>
        <dbReference type="ARBA" id="ARBA00022967"/>
    </source>
</evidence>
<dbReference type="GO" id="GO:0005886">
    <property type="term" value="C:plasma membrane"/>
    <property type="evidence" value="ECO:0007669"/>
    <property type="project" value="UniProtKB-SubCell"/>
</dbReference>
<dbReference type="InterPro" id="IPR003439">
    <property type="entry name" value="ABC_transporter-like_ATP-bd"/>
</dbReference>
<evidence type="ECO:0000313" key="11">
    <source>
        <dbReference type="EMBL" id="TDW01493.1"/>
    </source>
</evidence>
<dbReference type="SMART" id="SM00382">
    <property type="entry name" value="AAA"/>
    <property type="match status" value="1"/>
</dbReference>
<accession>A0A4R7YYX3</accession>
<comment type="caution">
    <text evidence="11">The sequence shown here is derived from an EMBL/GenBank/DDBJ whole genome shotgun (WGS) entry which is preliminary data.</text>
</comment>
<keyword evidence="6" id="KW-0547">Nucleotide-binding</keyword>
<proteinExistence type="inferred from homology"/>
<dbReference type="Pfam" id="PF08352">
    <property type="entry name" value="oligo_HPY"/>
    <property type="match status" value="1"/>
</dbReference>
<dbReference type="GO" id="GO:0005524">
    <property type="term" value="F:ATP binding"/>
    <property type="evidence" value="ECO:0007669"/>
    <property type="project" value="UniProtKB-KW"/>
</dbReference>
<evidence type="ECO:0000256" key="3">
    <source>
        <dbReference type="ARBA" id="ARBA00022448"/>
    </source>
</evidence>
<dbReference type="Pfam" id="PF00005">
    <property type="entry name" value="ABC_tran"/>
    <property type="match status" value="1"/>
</dbReference>
<evidence type="ECO:0000256" key="9">
    <source>
        <dbReference type="ARBA" id="ARBA00023136"/>
    </source>
</evidence>
<dbReference type="InterPro" id="IPR003593">
    <property type="entry name" value="AAA+_ATPase"/>
</dbReference>
<name>A0A4R7YYX3_9FIRM</name>
<dbReference type="InterPro" id="IPR027417">
    <property type="entry name" value="P-loop_NTPase"/>
</dbReference>
<keyword evidence="7 11" id="KW-0067">ATP-binding</keyword>
<dbReference type="PROSITE" id="PS00211">
    <property type="entry name" value="ABC_TRANSPORTER_1"/>
    <property type="match status" value="1"/>
</dbReference>
<dbReference type="SUPFAM" id="SSF52540">
    <property type="entry name" value="P-loop containing nucleoside triphosphate hydrolases"/>
    <property type="match status" value="1"/>
</dbReference>
<evidence type="ECO:0000256" key="4">
    <source>
        <dbReference type="ARBA" id="ARBA00022475"/>
    </source>
</evidence>
<feature type="domain" description="ABC transporter" evidence="10">
    <location>
        <begin position="8"/>
        <end position="267"/>
    </location>
</feature>
<dbReference type="NCBIfam" id="TIGR01727">
    <property type="entry name" value="oligo_HPY"/>
    <property type="match status" value="1"/>
</dbReference>
<protein>
    <submittedName>
        <fullName evidence="11">Peptide/nickel transport system ATP-binding protein</fullName>
    </submittedName>
</protein>
<evidence type="ECO:0000256" key="5">
    <source>
        <dbReference type="ARBA" id="ARBA00022519"/>
    </source>
</evidence>
<evidence type="ECO:0000313" key="12">
    <source>
        <dbReference type="Proteomes" id="UP000294697"/>
    </source>
</evidence>
<dbReference type="InterPro" id="IPR050388">
    <property type="entry name" value="ABC_Ni/Peptide_Import"/>
</dbReference>
<dbReference type="GO" id="GO:0016887">
    <property type="term" value="F:ATP hydrolysis activity"/>
    <property type="evidence" value="ECO:0007669"/>
    <property type="project" value="InterPro"/>
</dbReference>
<gene>
    <name evidence="11" type="ORF">C8C77_12023</name>
</gene>
<dbReference type="Gene3D" id="3.40.50.300">
    <property type="entry name" value="P-loop containing nucleotide triphosphate hydrolases"/>
    <property type="match status" value="1"/>
</dbReference>
<dbReference type="FunFam" id="3.40.50.300:FF:000016">
    <property type="entry name" value="Oligopeptide ABC transporter ATP-binding component"/>
    <property type="match status" value="1"/>
</dbReference>
<dbReference type="GO" id="GO:0015833">
    <property type="term" value="P:peptide transport"/>
    <property type="evidence" value="ECO:0007669"/>
    <property type="project" value="InterPro"/>
</dbReference>
<sequence length="336" mass="37499">MSSSNCVIDVKNLQTFFNTENGIVKAVNGVSFSIEKGKTLGIVGESGCGKSMTSMSLMNLVPRPKGYIAGGEINYYYEDGSKIDITQYDHDSEKMRKLRGNEMAMIFQEPMTSLNPVYTVGDQIIEAIKLHQDYKNKAELRSRAVKMLKKVGISAPESRVDEYPHEFSGGMRQRAMIAMALSCNPRLLIADEPTTALDVTVEAQIINLMGDLQKELNMAIMFITHDLGVIGDIADEVMVMYTGRVVEKSDTKSLFSNPKHPYTKGLLNSRPVIGSKKRLEPIEGSVPDLLHLPEGCDFHDRCPEAMAICKKEDPPVFEVEDCKVKCWLYRKEEKAS</sequence>
<reference evidence="11 12" key="1">
    <citation type="submission" date="2019-03" db="EMBL/GenBank/DDBJ databases">
        <title>Subsurface microbial communities from deep shales in Ohio and West Virginia, USA.</title>
        <authorList>
            <person name="Wrighton K."/>
        </authorList>
    </citation>
    <scope>NUCLEOTIDE SEQUENCE [LARGE SCALE GENOMIC DNA]</scope>
    <source>
        <strain evidence="11 12">MSL9.2</strain>
    </source>
</reference>